<evidence type="ECO:0000256" key="2">
    <source>
        <dbReference type="ARBA" id="ARBA00012513"/>
    </source>
</evidence>
<evidence type="ECO:0000256" key="6">
    <source>
        <dbReference type="ARBA" id="ARBA00023136"/>
    </source>
</evidence>
<evidence type="ECO:0000256" key="4">
    <source>
        <dbReference type="ARBA" id="ARBA00022729"/>
    </source>
</evidence>
<dbReference type="GO" id="GO:0016020">
    <property type="term" value="C:membrane"/>
    <property type="evidence" value="ECO:0007669"/>
    <property type="project" value="UniProtKB-SubCell"/>
</dbReference>
<dbReference type="SUPFAM" id="SSF50985">
    <property type="entry name" value="RCC1/BLIP-II"/>
    <property type="match status" value="2"/>
</dbReference>
<keyword evidence="4" id="KW-0732">Signal</keyword>
<name>A0A7S2K3D9_9STRA</name>
<evidence type="ECO:0000256" key="5">
    <source>
        <dbReference type="ARBA" id="ARBA00022989"/>
    </source>
</evidence>
<keyword evidence="6 12" id="KW-0472">Membrane</keyword>
<protein>
    <recommendedName>
        <fullName evidence="2">non-specific serine/threonine protein kinase</fullName>
        <ecNumber evidence="2">2.7.11.1</ecNumber>
    </recommendedName>
</protein>
<feature type="transmembrane region" description="Helical" evidence="12">
    <location>
        <begin position="6"/>
        <end position="25"/>
    </location>
</feature>
<dbReference type="InterPro" id="IPR009091">
    <property type="entry name" value="RCC1/BLIP-II"/>
</dbReference>
<evidence type="ECO:0000256" key="10">
    <source>
        <dbReference type="ARBA" id="ARBA00047899"/>
    </source>
</evidence>
<gene>
    <name evidence="13" type="ORF">LDAN0321_LOCUS4865</name>
</gene>
<evidence type="ECO:0000256" key="1">
    <source>
        <dbReference type="ARBA" id="ARBA00004479"/>
    </source>
</evidence>
<evidence type="ECO:0000313" key="13">
    <source>
        <dbReference type="EMBL" id="CAD9565204.1"/>
    </source>
</evidence>
<dbReference type="AlphaFoldDB" id="A0A7S2K3D9"/>
<keyword evidence="9" id="KW-0325">Glycoprotein</keyword>
<proteinExistence type="predicted"/>
<evidence type="ECO:0000256" key="3">
    <source>
        <dbReference type="ARBA" id="ARBA00022692"/>
    </source>
</evidence>
<evidence type="ECO:0000256" key="12">
    <source>
        <dbReference type="SAM" id="Phobius"/>
    </source>
</evidence>
<evidence type="ECO:0000256" key="9">
    <source>
        <dbReference type="ARBA" id="ARBA00023180"/>
    </source>
</evidence>
<sequence length="326" mass="35581">MLRLHFTAIIISIFLICATICCYGFDRLPDGFGLKADEAIISAGNLHTCGIDKRRGTDMGGSLKCWGYNNRGQASPPSGIFVQVSAGHFHSCAVGIDGRMSCWGAMDFDENRDFARSIYDQVSSGDHHSCAIRRSDKMVECWGRNDFGESAPPKGSFAQVSCGTHQTCGILMNGTIRCWGKPFHLDKELPKDVQFKQISISTGPHINSHACGVTLDHEVKCWGSNARKQSEGRSGPYLQVSAGTRSTCAIREEDRALECWGSFLPIPEDRLNLNVNATQNMYNQVSSGHGHICAVDLEDEVHCWSSGAKHFGAHLVPLGFLAAPTL</sequence>
<dbReference type="Gene3D" id="2.130.10.30">
    <property type="entry name" value="Regulator of chromosome condensation 1/beta-lactamase-inhibitor protein II"/>
    <property type="match status" value="2"/>
</dbReference>
<reference evidence="13" key="1">
    <citation type="submission" date="2021-01" db="EMBL/GenBank/DDBJ databases">
        <authorList>
            <person name="Corre E."/>
            <person name="Pelletier E."/>
            <person name="Niang G."/>
            <person name="Scheremetjew M."/>
            <person name="Finn R."/>
            <person name="Kale V."/>
            <person name="Holt S."/>
            <person name="Cochrane G."/>
            <person name="Meng A."/>
            <person name="Brown T."/>
            <person name="Cohen L."/>
        </authorList>
    </citation>
    <scope>NUCLEOTIDE SEQUENCE</scope>
    <source>
        <strain evidence="13">B650</strain>
    </source>
</reference>
<dbReference type="PANTHER" id="PTHR47460">
    <property type="entry name" value="SERINE/THREONINE-PROTEIN KINASE-LIKE PROTEIN ACR4"/>
    <property type="match status" value="1"/>
</dbReference>
<keyword evidence="5 12" id="KW-1133">Transmembrane helix</keyword>
<keyword evidence="8" id="KW-0675">Receptor</keyword>
<evidence type="ECO:0000256" key="7">
    <source>
        <dbReference type="ARBA" id="ARBA00023157"/>
    </source>
</evidence>
<keyword evidence="3 12" id="KW-0812">Transmembrane</keyword>
<dbReference type="PANTHER" id="PTHR47460:SF1">
    <property type="entry name" value="SERINE_THREONINE-PROTEIN KINASE-LIKE PROTEIN ACR4"/>
    <property type="match status" value="1"/>
</dbReference>
<keyword evidence="7" id="KW-1015">Disulfide bond</keyword>
<evidence type="ECO:0000256" key="8">
    <source>
        <dbReference type="ARBA" id="ARBA00023170"/>
    </source>
</evidence>
<accession>A0A7S2K3D9</accession>
<dbReference type="EMBL" id="HBGY01007765">
    <property type="protein sequence ID" value="CAD9565204.1"/>
    <property type="molecule type" value="Transcribed_RNA"/>
</dbReference>
<evidence type="ECO:0000256" key="11">
    <source>
        <dbReference type="ARBA" id="ARBA00048679"/>
    </source>
</evidence>
<comment type="catalytic activity">
    <reaction evidence="11">
        <text>L-seryl-[protein] + ATP = O-phospho-L-seryl-[protein] + ADP + H(+)</text>
        <dbReference type="Rhea" id="RHEA:17989"/>
        <dbReference type="Rhea" id="RHEA-COMP:9863"/>
        <dbReference type="Rhea" id="RHEA-COMP:11604"/>
        <dbReference type="ChEBI" id="CHEBI:15378"/>
        <dbReference type="ChEBI" id="CHEBI:29999"/>
        <dbReference type="ChEBI" id="CHEBI:30616"/>
        <dbReference type="ChEBI" id="CHEBI:83421"/>
        <dbReference type="ChEBI" id="CHEBI:456216"/>
        <dbReference type="EC" id="2.7.11.1"/>
    </reaction>
</comment>
<comment type="catalytic activity">
    <reaction evidence="10">
        <text>L-threonyl-[protein] + ATP = O-phospho-L-threonyl-[protein] + ADP + H(+)</text>
        <dbReference type="Rhea" id="RHEA:46608"/>
        <dbReference type="Rhea" id="RHEA-COMP:11060"/>
        <dbReference type="Rhea" id="RHEA-COMP:11605"/>
        <dbReference type="ChEBI" id="CHEBI:15378"/>
        <dbReference type="ChEBI" id="CHEBI:30013"/>
        <dbReference type="ChEBI" id="CHEBI:30616"/>
        <dbReference type="ChEBI" id="CHEBI:61977"/>
        <dbReference type="ChEBI" id="CHEBI:456216"/>
        <dbReference type="EC" id="2.7.11.1"/>
    </reaction>
</comment>
<comment type="subcellular location">
    <subcellularLocation>
        <location evidence="1">Membrane</location>
        <topology evidence="1">Single-pass type I membrane protein</topology>
    </subcellularLocation>
</comment>
<dbReference type="GO" id="GO:0004674">
    <property type="term" value="F:protein serine/threonine kinase activity"/>
    <property type="evidence" value="ECO:0007669"/>
    <property type="project" value="UniProtKB-KW"/>
</dbReference>
<dbReference type="EC" id="2.7.11.1" evidence="2"/>
<organism evidence="13">
    <name type="scientific">Leptocylindrus danicus</name>
    <dbReference type="NCBI Taxonomy" id="163516"/>
    <lineage>
        <taxon>Eukaryota</taxon>
        <taxon>Sar</taxon>
        <taxon>Stramenopiles</taxon>
        <taxon>Ochrophyta</taxon>
        <taxon>Bacillariophyta</taxon>
        <taxon>Coscinodiscophyceae</taxon>
        <taxon>Chaetocerotophycidae</taxon>
        <taxon>Leptocylindrales</taxon>
        <taxon>Leptocylindraceae</taxon>
        <taxon>Leptocylindrus</taxon>
    </lineage>
</organism>
<dbReference type="Pfam" id="PF13540">
    <property type="entry name" value="RCC1_2"/>
    <property type="match status" value="3"/>
</dbReference>